<evidence type="ECO:0000313" key="1">
    <source>
        <dbReference type="EMBL" id="RAK62184.1"/>
    </source>
</evidence>
<evidence type="ECO:0000313" key="2">
    <source>
        <dbReference type="Proteomes" id="UP000248553"/>
    </source>
</evidence>
<reference evidence="2" key="1">
    <citation type="submission" date="2018-05" db="EMBL/GenBank/DDBJ databases">
        <authorList>
            <person name="Nie L."/>
        </authorList>
    </citation>
    <scope>NUCLEOTIDE SEQUENCE [LARGE SCALE GENOMIC DNA]</scope>
    <source>
        <strain evidence="2">NL</strain>
    </source>
</reference>
<proteinExistence type="predicted"/>
<protein>
    <submittedName>
        <fullName evidence="1">Uncharacterized protein</fullName>
    </submittedName>
</protein>
<name>A0A328B8W1_9BACT</name>
<dbReference type="EMBL" id="QHKM01000016">
    <property type="protein sequence ID" value="RAK62184.1"/>
    <property type="molecule type" value="Genomic_DNA"/>
</dbReference>
<dbReference type="Proteomes" id="UP000248553">
    <property type="component" value="Unassembled WGS sequence"/>
</dbReference>
<comment type="caution">
    <text evidence="1">The sequence shown here is derived from an EMBL/GenBank/DDBJ whole genome shotgun (WGS) entry which is preliminary data.</text>
</comment>
<sequence>MLHSIKERKGFPYLLKIVDGQVLPYSVNNQFYNCLVQQKPLEPLLTTIQAFYSSPALFLSK</sequence>
<gene>
    <name evidence="1" type="ORF">DLM85_24210</name>
</gene>
<dbReference type="AlphaFoldDB" id="A0A328B8W1"/>
<organism evidence="1 2">
    <name type="scientific">Hymenobacter edaphi</name>
    <dbReference type="NCBI Taxonomy" id="2211146"/>
    <lineage>
        <taxon>Bacteria</taxon>
        <taxon>Pseudomonadati</taxon>
        <taxon>Bacteroidota</taxon>
        <taxon>Cytophagia</taxon>
        <taxon>Cytophagales</taxon>
        <taxon>Hymenobacteraceae</taxon>
        <taxon>Hymenobacter</taxon>
    </lineage>
</organism>
<keyword evidence="2" id="KW-1185">Reference proteome</keyword>
<accession>A0A328B8W1</accession>